<feature type="active site" description="Nucleophile" evidence="5">
    <location>
        <position position="236"/>
    </location>
</feature>
<dbReference type="PROSITE" id="PS51686">
    <property type="entry name" value="SAM_MT_RSMB_NOP"/>
    <property type="match status" value="1"/>
</dbReference>
<dbReference type="InterPro" id="IPR023267">
    <property type="entry name" value="RCMT"/>
</dbReference>
<feature type="compositionally biased region" description="Basic and acidic residues" evidence="6">
    <location>
        <begin position="623"/>
        <end position="643"/>
    </location>
</feature>
<comment type="similarity">
    <text evidence="5">Belongs to the class I-like SAM-binding methyltransferase superfamily. RsmB/NOP family.</text>
</comment>
<dbReference type="PANTHER" id="PTHR22807">
    <property type="entry name" value="NOP2 YEAST -RELATED NOL1/NOP2/FMU SUN DOMAIN-CONTAINING"/>
    <property type="match status" value="1"/>
</dbReference>
<feature type="compositionally biased region" description="Polar residues" evidence="6">
    <location>
        <begin position="470"/>
        <end position="482"/>
    </location>
</feature>
<dbReference type="OrthoDB" id="435282at2759"/>
<dbReference type="InterPro" id="IPR049561">
    <property type="entry name" value="NSUN5_7_fdxn-like"/>
</dbReference>
<dbReference type="GO" id="GO:0005730">
    <property type="term" value="C:nucleolus"/>
    <property type="evidence" value="ECO:0007669"/>
    <property type="project" value="TreeGrafter"/>
</dbReference>
<feature type="binding site" evidence="5">
    <location>
        <position position="186"/>
    </location>
    <ligand>
        <name>S-adenosyl-L-methionine</name>
        <dbReference type="ChEBI" id="CHEBI:59789"/>
    </ligand>
</feature>
<dbReference type="Pfam" id="PF01189">
    <property type="entry name" value="Methyltr_RsmB-F"/>
    <property type="match status" value="1"/>
</dbReference>
<sequence length="663" mass="76390">MVAELASALCCRPRYVRVNTNLLTTSDAIRAFQDDGYKFIRCTSGSYNDYLQQIQNLTEYDFTQDYHVKTIFVFPPGTKLHEHDLYLENKIILQDKATALAVHLLAAPPGSVVLDMCAAPGMKTTQLAAYLRNQGKIYAVERNEKRYETLCQYVEATESKCVETLLKDSLEIRRGDLDDVEYILLDPSCSGSGMELSVHNYIDETRLAKLTSLQEKFLKHAMNSFPNAKRIVYSTCSMFPEENERVVTNIVKASRAKWRVKDVKELLKDQWNNFGSGMYGSMGTRCLYAKPDTDLTIGFFLAVLDKDLRDNEKQQDDNNMANNHNKKDQKFKNKSTQNEDVNDVQIEQCETKNEIVEEKDLTKNYKEHTANPEDSGELNYENIPKTKKKKRNRDSKKFEIPVEEYEISESKEIPSDAIKIELNTTKKKKKKNKDKSFEICESSENNKSLEINAEIEISYKKNRKKRTNDSEAVTETEMTITCDTEKNNTPEINTSVEIETTKKKRKDRRKESLEAVKGPIIDISLDIETENASKESKKRKNQKDTSITSVSENEQLIISNNRETLESDKSFKDSNNVDKVEKTKKRKQKFHEDVVKDSISNTAEVDDSSCKTEKKSKNKKKHRESDTLETEEKKVDIKDREITANHSFEVPKNKKKKRDTEII</sequence>
<feature type="region of interest" description="Disordered" evidence="6">
    <location>
        <begin position="312"/>
        <end position="345"/>
    </location>
</feature>
<feature type="compositionally biased region" description="Polar residues" evidence="6">
    <location>
        <begin position="489"/>
        <end position="498"/>
    </location>
</feature>
<keyword evidence="1 5" id="KW-0489">Methyltransferase</keyword>
<dbReference type="InterPro" id="IPR049560">
    <property type="entry name" value="MeTrfase_RsmB-F_NOP2_cat"/>
</dbReference>
<dbReference type="Gene3D" id="3.30.70.1170">
    <property type="entry name" value="Sun protein, domain 3"/>
    <property type="match status" value="1"/>
</dbReference>
<dbReference type="PANTHER" id="PTHR22807:SF4">
    <property type="entry name" value="28S RRNA (CYTOSINE-C(5))-METHYLTRANSFERASE"/>
    <property type="match status" value="1"/>
</dbReference>
<feature type="binding site" evidence="5">
    <location>
        <position position="141"/>
    </location>
    <ligand>
        <name>S-adenosyl-L-methionine</name>
        <dbReference type="ChEBI" id="CHEBI:59789"/>
    </ligand>
</feature>
<gene>
    <name evidence="8" type="primary">jg5656</name>
    <name evidence="8" type="ORF">PAEG_LOCUS5260</name>
</gene>
<keyword evidence="2 5" id="KW-0808">Transferase</keyword>
<feature type="compositionally biased region" description="Basic residues" evidence="6">
    <location>
        <begin position="385"/>
        <end position="394"/>
    </location>
</feature>
<keyword evidence="4 5" id="KW-0694">RNA-binding</keyword>
<evidence type="ECO:0000256" key="2">
    <source>
        <dbReference type="ARBA" id="ARBA00022679"/>
    </source>
</evidence>
<dbReference type="EMBL" id="CAKXAJ010017978">
    <property type="protein sequence ID" value="CAH2217347.1"/>
    <property type="molecule type" value="Genomic_DNA"/>
</dbReference>
<dbReference type="Gene3D" id="3.40.50.150">
    <property type="entry name" value="Vaccinia Virus protein VP39"/>
    <property type="match status" value="1"/>
</dbReference>
<proteinExistence type="inferred from homology"/>
<name>A0A8S4QV86_9NEOP</name>
<evidence type="ECO:0000256" key="5">
    <source>
        <dbReference type="PROSITE-ProRule" id="PRU01023"/>
    </source>
</evidence>
<protein>
    <submittedName>
        <fullName evidence="8">Jg5656 protein</fullName>
    </submittedName>
</protein>
<feature type="compositionally biased region" description="Basic and acidic residues" evidence="6">
    <location>
        <begin position="563"/>
        <end position="581"/>
    </location>
</feature>
<dbReference type="GO" id="GO:0008173">
    <property type="term" value="F:RNA methyltransferase activity"/>
    <property type="evidence" value="ECO:0007669"/>
    <property type="project" value="InterPro"/>
</dbReference>
<evidence type="ECO:0000313" key="9">
    <source>
        <dbReference type="Proteomes" id="UP000838756"/>
    </source>
</evidence>
<evidence type="ECO:0000256" key="6">
    <source>
        <dbReference type="SAM" id="MobiDB-lite"/>
    </source>
</evidence>
<dbReference type="PRINTS" id="PR02008">
    <property type="entry name" value="RCMTFAMILY"/>
</dbReference>
<feature type="binding site" evidence="5">
    <location>
        <position position="168"/>
    </location>
    <ligand>
        <name>S-adenosyl-L-methionine</name>
        <dbReference type="ChEBI" id="CHEBI:59789"/>
    </ligand>
</feature>
<evidence type="ECO:0000256" key="1">
    <source>
        <dbReference type="ARBA" id="ARBA00022603"/>
    </source>
</evidence>
<keyword evidence="9" id="KW-1185">Reference proteome</keyword>
<comment type="caution">
    <text evidence="5">Lacks conserved residue(s) required for the propagation of feature annotation.</text>
</comment>
<organism evidence="8 9">
    <name type="scientific">Pararge aegeria aegeria</name>
    <dbReference type="NCBI Taxonomy" id="348720"/>
    <lineage>
        <taxon>Eukaryota</taxon>
        <taxon>Metazoa</taxon>
        <taxon>Ecdysozoa</taxon>
        <taxon>Arthropoda</taxon>
        <taxon>Hexapoda</taxon>
        <taxon>Insecta</taxon>
        <taxon>Pterygota</taxon>
        <taxon>Neoptera</taxon>
        <taxon>Endopterygota</taxon>
        <taxon>Lepidoptera</taxon>
        <taxon>Glossata</taxon>
        <taxon>Ditrysia</taxon>
        <taxon>Papilionoidea</taxon>
        <taxon>Nymphalidae</taxon>
        <taxon>Satyrinae</taxon>
        <taxon>Satyrini</taxon>
        <taxon>Parargina</taxon>
        <taxon>Pararge</taxon>
    </lineage>
</organism>
<dbReference type="SUPFAM" id="SSF53335">
    <property type="entry name" value="S-adenosyl-L-methionine-dependent methyltransferases"/>
    <property type="match status" value="1"/>
</dbReference>
<dbReference type="GO" id="GO:0070475">
    <property type="term" value="P:rRNA base methylation"/>
    <property type="evidence" value="ECO:0007669"/>
    <property type="project" value="TreeGrafter"/>
</dbReference>
<dbReference type="AlphaFoldDB" id="A0A8S4QV86"/>
<dbReference type="Pfam" id="PF21148">
    <property type="entry name" value="NSUN5_fdxn-like"/>
    <property type="match status" value="1"/>
</dbReference>
<dbReference type="Proteomes" id="UP000838756">
    <property type="component" value="Unassembled WGS sequence"/>
</dbReference>
<evidence type="ECO:0000259" key="7">
    <source>
        <dbReference type="PROSITE" id="PS51686"/>
    </source>
</evidence>
<dbReference type="InterPro" id="IPR001678">
    <property type="entry name" value="MeTrfase_RsmB-F_NOP2_dom"/>
</dbReference>
<reference evidence="8" key="1">
    <citation type="submission" date="2022-03" db="EMBL/GenBank/DDBJ databases">
        <authorList>
            <person name="Lindestad O."/>
        </authorList>
    </citation>
    <scope>NUCLEOTIDE SEQUENCE</scope>
</reference>
<dbReference type="InterPro" id="IPR029063">
    <property type="entry name" value="SAM-dependent_MTases_sf"/>
</dbReference>
<feature type="region of interest" description="Disordered" evidence="6">
    <location>
        <begin position="360"/>
        <end position="396"/>
    </location>
</feature>
<evidence type="ECO:0000256" key="4">
    <source>
        <dbReference type="ARBA" id="ARBA00022884"/>
    </source>
</evidence>
<feature type="domain" description="SAM-dependent MTase RsmB/NOP-type" evidence="7">
    <location>
        <begin position="4"/>
        <end position="307"/>
    </location>
</feature>
<evidence type="ECO:0000313" key="8">
    <source>
        <dbReference type="EMBL" id="CAH2217347.1"/>
    </source>
</evidence>
<evidence type="ECO:0000256" key="3">
    <source>
        <dbReference type="ARBA" id="ARBA00022691"/>
    </source>
</evidence>
<feature type="region of interest" description="Disordered" evidence="6">
    <location>
        <begin position="462"/>
        <end position="663"/>
    </location>
</feature>
<feature type="compositionally biased region" description="Basic and acidic residues" evidence="6">
    <location>
        <begin position="360"/>
        <end position="371"/>
    </location>
</feature>
<dbReference type="GO" id="GO:0003723">
    <property type="term" value="F:RNA binding"/>
    <property type="evidence" value="ECO:0007669"/>
    <property type="project" value="UniProtKB-UniRule"/>
</dbReference>
<accession>A0A8S4QV86</accession>
<comment type="caution">
    <text evidence="8">The sequence shown here is derived from an EMBL/GenBank/DDBJ whole genome shotgun (WGS) entry which is preliminary data.</text>
</comment>
<feature type="compositionally biased region" description="Polar residues" evidence="6">
    <location>
        <begin position="544"/>
        <end position="562"/>
    </location>
</feature>
<keyword evidence="3 5" id="KW-0949">S-adenosyl-L-methionine</keyword>